<name>A0AAW0K8R0_QUESU</name>
<accession>A0AAW0K8R0</accession>
<sequence>ASISKSISFIHCLLSSLPPQPHFWDEAGLNYEPDPIDYVVTKISKLRSVFCQTWSPGYDAWIDITSDPYFYDIAFYKGKFYAVNGTGEVFVCHIDDGIAFTECVAP</sequence>
<dbReference type="InterPro" id="IPR005174">
    <property type="entry name" value="KIB1-4_b-propeller"/>
</dbReference>
<evidence type="ECO:0000313" key="3">
    <source>
        <dbReference type="Proteomes" id="UP000237347"/>
    </source>
</evidence>
<feature type="domain" description="KIB1-4 beta-propeller" evidence="1">
    <location>
        <begin position="23"/>
        <end position="95"/>
    </location>
</feature>
<organism evidence="2 3">
    <name type="scientific">Quercus suber</name>
    <name type="common">Cork oak</name>
    <dbReference type="NCBI Taxonomy" id="58331"/>
    <lineage>
        <taxon>Eukaryota</taxon>
        <taxon>Viridiplantae</taxon>
        <taxon>Streptophyta</taxon>
        <taxon>Embryophyta</taxon>
        <taxon>Tracheophyta</taxon>
        <taxon>Spermatophyta</taxon>
        <taxon>Magnoliopsida</taxon>
        <taxon>eudicotyledons</taxon>
        <taxon>Gunneridae</taxon>
        <taxon>Pentapetalae</taxon>
        <taxon>rosids</taxon>
        <taxon>fabids</taxon>
        <taxon>Fagales</taxon>
        <taxon>Fagaceae</taxon>
        <taxon>Quercus</taxon>
    </lineage>
</organism>
<reference evidence="2 3" key="1">
    <citation type="journal article" date="2018" name="Sci. Data">
        <title>The draft genome sequence of cork oak.</title>
        <authorList>
            <person name="Ramos A.M."/>
            <person name="Usie A."/>
            <person name="Barbosa P."/>
            <person name="Barros P.M."/>
            <person name="Capote T."/>
            <person name="Chaves I."/>
            <person name="Simoes F."/>
            <person name="Abreu I."/>
            <person name="Carrasquinho I."/>
            <person name="Faro C."/>
            <person name="Guimaraes J.B."/>
            <person name="Mendonca D."/>
            <person name="Nobrega F."/>
            <person name="Rodrigues L."/>
            <person name="Saibo N.J.M."/>
            <person name="Varela M.C."/>
            <person name="Egas C."/>
            <person name="Matos J."/>
            <person name="Miguel C.M."/>
            <person name="Oliveira M.M."/>
            <person name="Ricardo C.P."/>
            <person name="Goncalves S."/>
        </authorList>
    </citation>
    <scope>NUCLEOTIDE SEQUENCE [LARGE SCALE GENOMIC DNA]</scope>
    <source>
        <strain evidence="3">cv. HL8</strain>
    </source>
</reference>
<proteinExistence type="predicted"/>
<dbReference type="AlphaFoldDB" id="A0AAW0K8R0"/>
<dbReference type="EMBL" id="PKMF04000380">
    <property type="protein sequence ID" value="KAK7834931.1"/>
    <property type="molecule type" value="Genomic_DNA"/>
</dbReference>
<evidence type="ECO:0000259" key="1">
    <source>
        <dbReference type="Pfam" id="PF03478"/>
    </source>
</evidence>
<evidence type="ECO:0000313" key="2">
    <source>
        <dbReference type="EMBL" id="KAK7834931.1"/>
    </source>
</evidence>
<feature type="non-terminal residue" evidence="2">
    <location>
        <position position="1"/>
    </location>
</feature>
<keyword evidence="3" id="KW-1185">Reference proteome</keyword>
<comment type="caution">
    <text evidence="2">The sequence shown here is derived from an EMBL/GenBank/DDBJ whole genome shotgun (WGS) entry which is preliminary data.</text>
</comment>
<gene>
    <name evidence="2" type="ORF">CFP56_024000</name>
</gene>
<dbReference type="Pfam" id="PF03478">
    <property type="entry name" value="Beta-prop_KIB1-4"/>
    <property type="match status" value="1"/>
</dbReference>
<dbReference type="Proteomes" id="UP000237347">
    <property type="component" value="Unassembled WGS sequence"/>
</dbReference>
<protein>
    <recommendedName>
        <fullName evidence="1">KIB1-4 beta-propeller domain-containing protein</fullName>
    </recommendedName>
</protein>